<evidence type="ECO:0000259" key="1">
    <source>
        <dbReference type="Pfam" id="PF00497"/>
    </source>
</evidence>
<evidence type="ECO:0000313" key="2">
    <source>
        <dbReference type="EMBL" id="POZ61842.1"/>
    </source>
</evidence>
<reference evidence="3" key="1">
    <citation type="submission" date="2018-02" db="EMBL/GenBank/DDBJ databases">
        <authorList>
            <person name="O'Hara-Hanley K."/>
            <person name="Soby S."/>
        </authorList>
    </citation>
    <scope>NUCLEOTIDE SEQUENCE [LARGE SCALE GENOMIC DNA]</scope>
    <source>
        <strain evidence="3">MWU14-2602</strain>
    </source>
</reference>
<evidence type="ECO:0000313" key="3">
    <source>
        <dbReference type="Proteomes" id="UP000237082"/>
    </source>
</evidence>
<dbReference type="Proteomes" id="UP000237082">
    <property type="component" value="Unassembled WGS sequence"/>
</dbReference>
<accession>A0A2S5DFT3</accession>
<dbReference type="InterPro" id="IPR001638">
    <property type="entry name" value="Solute-binding_3/MltF_N"/>
</dbReference>
<comment type="caution">
    <text evidence="2">The sequence shown here is derived from an EMBL/GenBank/DDBJ whole genome shotgun (WGS) entry which is preliminary data.</text>
</comment>
<dbReference type="SUPFAM" id="SSF53850">
    <property type="entry name" value="Periplasmic binding protein-like II"/>
    <property type="match status" value="1"/>
</dbReference>
<dbReference type="PANTHER" id="PTHR38834">
    <property type="entry name" value="PERIPLASMIC SUBSTRATE BINDING PROTEIN FAMILY 3"/>
    <property type="match status" value="1"/>
</dbReference>
<dbReference type="AlphaFoldDB" id="A0A2S5DFT3"/>
<name>A0A2S5DFT3_9NEIS</name>
<dbReference type="PANTHER" id="PTHR38834:SF3">
    <property type="entry name" value="SOLUTE-BINDING PROTEIN FAMILY 3_N-TERMINAL DOMAIN-CONTAINING PROTEIN"/>
    <property type="match status" value="1"/>
</dbReference>
<dbReference type="Gene3D" id="3.40.190.10">
    <property type="entry name" value="Periplasmic binding protein-like II"/>
    <property type="match status" value="2"/>
</dbReference>
<dbReference type="Pfam" id="PF00497">
    <property type="entry name" value="SBP_bac_3"/>
    <property type="match status" value="1"/>
</dbReference>
<proteinExistence type="predicted"/>
<protein>
    <submittedName>
        <fullName evidence="2">ABC transporter substrate-binding protein</fullName>
    </submittedName>
</protein>
<sequence>MGKTGTDVESRTRGLLACWLALWLQFAAAETRLLTEDDPPFNYPDGSGGITGISTEMVSEAFRRAGLRYSIALMPWLRAYLQAQTDANACLFSTTRNEEREPLFQWVGPLLKNDWAVFAGPRSPRSARDMEALRPYRIGGYRGDAVALYLQNRGYRLEYTSDDALNLRKLMAGHIDFWASGIYHARFLSKRERTGPLRQVAVFSSSYLYLACHPHMPPDIPQRLNAALDDMRRDGYVDALKKRYLAGP</sequence>
<keyword evidence="3" id="KW-1185">Reference proteome</keyword>
<feature type="domain" description="Solute-binding protein family 3/N-terminal" evidence="1">
    <location>
        <begin position="36"/>
        <end position="245"/>
    </location>
</feature>
<dbReference type="EMBL" id="PQWB01000045">
    <property type="protein sequence ID" value="POZ61842.1"/>
    <property type="molecule type" value="Genomic_DNA"/>
</dbReference>
<organism evidence="2 3">
    <name type="scientific">Chromobacterium alticapitis</name>
    <dbReference type="NCBI Taxonomy" id="2073169"/>
    <lineage>
        <taxon>Bacteria</taxon>
        <taxon>Pseudomonadati</taxon>
        <taxon>Pseudomonadota</taxon>
        <taxon>Betaproteobacteria</taxon>
        <taxon>Neisseriales</taxon>
        <taxon>Chromobacteriaceae</taxon>
        <taxon>Chromobacterium</taxon>
    </lineage>
</organism>
<gene>
    <name evidence="2" type="ORF">C2I19_11710</name>
</gene>